<dbReference type="Proteomes" id="UP000325690">
    <property type="component" value="Unassembled WGS sequence"/>
</dbReference>
<reference evidence="3 4" key="1">
    <citation type="submission" date="2012-10" db="EMBL/GenBank/DDBJ databases">
        <title>The draft sequence of the Mycobacterium pheli genome.</title>
        <authorList>
            <person name="Pettersson B.M.F."/>
            <person name="Das S."/>
            <person name="Dasgupta S."/>
            <person name="Bhattacharya A."/>
            <person name="Kirsebom L.A."/>
        </authorList>
    </citation>
    <scope>NUCLEOTIDE SEQUENCE [LARGE SCALE GENOMIC DNA]</scope>
    <source>
        <strain evidence="3 4">CCUG 21000</strain>
    </source>
</reference>
<feature type="domain" description="Right handed beta helix" evidence="2">
    <location>
        <begin position="105"/>
        <end position="258"/>
    </location>
</feature>
<accession>A0A5N5UQ44</accession>
<protein>
    <recommendedName>
        <fullName evidence="2">Right handed beta helix domain-containing protein</fullName>
    </recommendedName>
</protein>
<sequence length="379" mass="39313">MAQRTLPLASALGTLAAAVLTAGCAAAPPPAVPVEDMTDRTAELQARLDALRPGDTLELDAGVTYPHSGVLRVTVPDVTIDGNGATLRATRDETSAVRIEADGVTVTDLTLAAPPEGIRRYGEDQHKLVVSGDNATLTGVRVDGSAGAGVYLTGATNFSLRDVEVRGSRADGVHMTGGSAYGHVESVRTSRTGDDGVAVVSYDADAAPCHDIVVRDVEVDGTTWGRGITVVGGEKVRVSRFTVRDTSSAGLYVATEGAPFFTRSVRDVVMSDGTITGANHDTDIEQGAALVYAGNKRGRSVRGVTIADVEIAATSASAKRDVAIVDETGAGTKALGGITLRGIRLTGDELAPFYTNVPAAAFSLQEWTRDGRPLEIDPQ</sequence>
<keyword evidence="4" id="KW-1185">Reference proteome</keyword>
<dbReference type="PROSITE" id="PS51257">
    <property type="entry name" value="PROKAR_LIPOPROTEIN"/>
    <property type="match status" value="1"/>
</dbReference>
<dbReference type="GeneID" id="74301608"/>
<dbReference type="Gene3D" id="2.160.20.10">
    <property type="entry name" value="Single-stranded right-handed beta-helix, Pectin lyase-like"/>
    <property type="match status" value="1"/>
</dbReference>
<gene>
    <name evidence="3" type="ORF">MPHL21000_23345</name>
</gene>
<evidence type="ECO:0000259" key="2">
    <source>
        <dbReference type="Pfam" id="PF13229"/>
    </source>
</evidence>
<feature type="signal peptide" evidence="1">
    <location>
        <begin position="1"/>
        <end position="26"/>
    </location>
</feature>
<evidence type="ECO:0000256" key="1">
    <source>
        <dbReference type="SAM" id="SignalP"/>
    </source>
</evidence>
<dbReference type="AlphaFoldDB" id="A0A5N5UQ44"/>
<dbReference type="SUPFAM" id="SSF51126">
    <property type="entry name" value="Pectin lyase-like"/>
    <property type="match status" value="1"/>
</dbReference>
<dbReference type="InterPro" id="IPR006626">
    <property type="entry name" value="PbH1"/>
</dbReference>
<organism evidence="3 4">
    <name type="scientific">Mycolicibacterium phlei DSM 43239 = CCUG 21000</name>
    <dbReference type="NCBI Taxonomy" id="1226750"/>
    <lineage>
        <taxon>Bacteria</taxon>
        <taxon>Bacillati</taxon>
        <taxon>Actinomycetota</taxon>
        <taxon>Actinomycetes</taxon>
        <taxon>Mycobacteriales</taxon>
        <taxon>Mycobacteriaceae</taxon>
        <taxon>Mycolicibacterium</taxon>
    </lineage>
</organism>
<evidence type="ECO:0000313" key="3">
    <source>
        <dbReference type="EMBL" id="KAB7751712.1"/>
    </source>
</evidence>
<feature type="chain" id="PRO_5039181044" description="Right handed beta helix domain-containing protein" evidence="1">
    <location>
        <begin position="27"/>
        <end position="379"/>
    </location>
</feature>
<dbReference type="InterPro" id="IPR011050">
    <property type="entry name" value="Pectin_lyase_fold/virulence"/>
</dbReference>
<proteinExistence type="predicted"/>
<keyword evidence="1" id="KW-0732">Signal</keyword>
<dbReference type="Pfam" id="PF13229">
    <property type="entry name" value="Beta_helix"/>
    <property type="match status" value="1"/>
</dbReference>
<dbReference type="InterPro" id="IPR039448">
    <property type="entry name" value="Beta_helix"/>
</dbReference>
<comment type="caution">
    <text evidence="3">The sequence shown here is derived from an EMBL/GenBank/DDBJ whole genome shotgun (WGS) entry which is preliminary data.</text>
</comment>
<name>A0A5N5UQ44_MYCPH</name>
<dbReference type="EMBL" id="ANBP01000054">
    <property type="protein sequence ID" value="KAB7751712.1"/>
    <property type="molecule type" value="Genomic_DNA"/>
</dbReference>
<dbReference type="InterPro" id="IPR012334">
    <property type="entry name" value="Pectin_lyas_fold"/>
</dbReference>
<dbReference type="RefSeq" id="WP_126298327.1">
    <property type="nucleotide sequence ID" value="NZ_ANBO01000045.1"/>
</dbReference>
<dbReference type="SMART" id="SM00710">
    <property type="entry name" value="PbH1"/>
    <property type="match status" value="8"/>
</dbReference>
<evidence type="ECO:0000313" key="4">
    <source>
        <dbReference type="Proteomes" id="UP000325690"/>
    </source>
</evidence>